<keyword evidence="1" id="KW-1133">Transmembrane helix</keyword>
<protein>
    <submittedName>
        <fullName evidence="2">Uncharacterized protein</fullName>
    </submittedName>
</protein>
<dbReference type="RefSeq" id="WP_191745344.1">
    <property type="nucleotide sequence ID" value="NZ_JACSQC010000001.1"/>
</dbReference>
<comment type="caution">
    <text evidence="2">The sequence shown here is derived from an EMBL/GenBank/DDBJ whole genome shotgun (WGS) entry which is preliminary data.</text>
</comment>
<sequence>MYAWIFRHLPGPLWVRIITSVLLAAGVVLALMVYVFPWFSEFSFLGPLTDSTIGGS</sequence>
<dbReference type="Proteomes" id="UP000652763">
    <property type="component" value="Unassembled WGS sequence"/>
</dbReference>
<proteinExistence type="predicted"/>
<keyword evidence="1" id="KW-0812">Transmembrane</keyword>
<evidence type="ECO:0000313" key="2">
    <source>
        <dbReference type="EMBL" id="MBD8042398.1"/>
    </source>
</evidence>
<evidence type="ECO:0000313" key="3">
    <source>
        <dbReference type="Proteomes" id="UP000652763"/>
    </source>
</evidence>
<feature type="transmembrane region" description="Helical" evidence="1">
    <location>
        <begin position="13"/>
        <end position="36"/>
    </location>
</feature>
<name>A0ABR8YE36_9MICC</name>
<dbReference type="EMBL" id="JACSQC010000001">
    <property type="protein sequence ID" value="MBD8042398.1"/>
    <property type="molecule type" value="Genomic_DNA"/>
</dbReference>
<accession>A0ABR8YE36</accession>
<evidence type="ECO:0000256" key="1">
    <source>
        <dbReference type="SAM" id="Phobius"/>
    </source>
</evidence>
<reference evidence="2 3" key="1">
    <citation type="submission" date="2020-08" db="EMBL/GenBank/DDBJ databases">
        <title>A Genomic Blueprint of the Chicken Gut Microbiome.</title>
        <authorList>
            <person name="Gilroy R."/>
            <person name="Ravi A."/>
            <person name="Getino M."/>
            <person name="Pursley I."/>
            <person name="Horton D.L."/>
            <person name="Alikhan N.-F."/>
            <person name="Baker D."/>
            <person name="Gharbi K."/>
            <person name="Hall N."/>
            <person name="Watson M."/>
            <person name="Adriaenssens E.M."/>
            <person name="Foster-Nyarko E."/>
            <person name="Jarju S."/>
            <person name="Secka A."/>
            <person name="Antonio M."/>
            <person name="Oren A."/>
            <person name="Chaudhuri R."/>
            <person name="La Ragione R.M."/>
            <person name="Hildebrand F."/>
            <person name="Pallen M.J."/>
        </authorList>
    </citation>
    <scope>NUCLEOTIDE SEQUENCE [LARGE SCALE GENOMIC DNA]</scope>
    <source>
        <strain evidence="2 3">Sa2BUA2</strain>
    </source>
</reference>
<gene>
    <name evidence="2" type="ORF">H9638_01090</name>
</gene>
<organism evidence="2 3">
    <name type="scientific">Arthrobacter pullicola</name>
    <dbReference type="NCBI Taxonomy" id="2762224"/>
    <lineage>
        <taxon>Bacteria</taxon>
        <taxon>Bacillati</taxon>
        <taxon>Actinomycetota</taxon>
        <taxon>Actinomycetes</taxon>
        <taxon>Micrococcales</taxon>
        <taxon>Micrococcaceae</taxon>
        <taxon>Arthrobacter</taxon>
    </lineage>
</organism>
<keyword evidence="3" id="KW-1185">Reference proteome</keyword>
<keyword evidence="1" id="KW-0472">Membrane</keyword>